<dbReference type="InterPro" id="IPR027267">
    <property type="entry name" value="AH/BAR_dom_sf"/>
</dbReference>
<dbReference type="RefSeq" id="XP_031552494.1">
    <property type="nucleotide sequence ID" value="XM_031696634.1"/>
</dbReference>
<proteinExistence type="predicted"/>
<dbReference type="Proteomes" id="UP000515163">
    <property type="component" value="Unplaced"/>
</dbReference>
<dbReference type="Pfam" id="PF06730">
    <property type="entry name" value="FAM92"/>
    <property type="match status" value="1"/>
</dbReference>
<accession>A0A6P8H7T8</accession>
<reference evidence="3" key="1">
    <citation type="submission" date="2025-08" db="UniProtKB">
        <authorList>
            <consortium name="RefSeq"/>
        </authorList>
    </citation>
    <scope>IDENTIFICATION</scope>
    <source>
        <tissue evidence="3">Tentacle</tissue>
    </source>
</reference>
<organism evidence="2 3">
    <name type="scientific">Actinia tenebrosa</name>
    <name type="common">Australian red waratah sea anemone</name>
    <dbReference type="NCBI Taxonomy" id="6105"/>
    <lineage>
        <taxon>Eukaryota</taxon>
        <taxon>Metazoa</taxon>
        <taxon>Cnidaria</taxon>
        <taxon>Anthozoa</taxon>
        <taxon>Hexacorallia</taxon>
        <taxon>Actiniaria</taxon>
        <taxon>Actiniidae</taxon>
        <taxon>Actinia</taxon>
    </lineage>
</organism>
<dbReference type="OrthoDB" id="60621at2759"/>
<dbReference type="KEGG" id="aten:116289680"/>
<dbReference type="GeneID" id="116289680"/>
<evidence type="ECO:0000313" key="3">
    <source>
        <dbReference type="RefSeq" id="XP_031552494.1"/>
    </source>
</evidence>
<dbReference type="Gene3D" id="1.20.1270.60">
    <property type="entry name" value="Arfaptin homology (AH) domain/BAR domain"/>
    <property type="match status" value="1"/>
</dbReference>
<dbReference type="GO" id="GO:0035869">
    <property type="term" value="C:ciliary transition zone"/>
    <property type="evidence" value="ECO:0007669"/>
    <property type="project" value="TreeGrafter"/>
</dbReference>
<gene>
    <name evidence="3" type="primary">LOC116289680</name>
</gene>
<evidence type="ECO:0000256" key="1">
    <source>
        <dbReference type="SAM" id="MobiDB-lite"/>
    </source>
</evidence>
<dbReference type="SUPFAM" id="SSF103657">
    <property type="entry name" value="BAR/IMD domain-like"/>
    <property type="match status" value="1"/>
</dbReference>
<feature type="region of interest" description="Disordered" evidence="1">
    <location>
        <begin position="232"/>
        <end position="263"/>
    </location>
</feature>
<sequence length="263" mass="31040">MLRRLSLSHSLQDEEVVRYKNQLELVENHYEEVAKFFEKYAKTTEKMGRKGNNLANTILTSFEDLEQQNIVIQATKFTNCLTSVQRDREELASELRERIASDFRVYETKRSETKKEVRDYNHLLVKEHNEKADLLRLQGKYPTNTRKIIETKVRLEKAEIMTRNARNLLHQQMEDFEKQKLNDCGRILREFVTLEMQFHARVLQTYTKAHQHLMKIHDSQSDTGQHDYISELKNDRDSNSTLNGVTPFKSKGKDSKLSLSDLF</sequence>
<keyword evidence="2" id="KW-1185">Reference proteome</keyword>
<protein>
    <submittedName>
        <fullName evidence="3">Protein FAM92A-like</fullName>
    </submittedName>
</protein>
<dbReference type="GO" id="GO:0036064">
    <property type="term" value="C:ciliary basal body"/>
    <property type="evidence" value="ECO:0007669"/>
    <property type="project" value="TreeGrafter"/>
</dbReference>
<dbReference type="PANTHER" id="PTHR21223:SF2">
    <property type="entry name" value="CBY1-INTERACTING BAR DOMAIN-CONTAINING PROTEIN HOMOLOG"/>
    <property type="match status" value="1"/>
</dbReference>
<dbReference type="AlphaFoldDB" id="A0A6P8H7T8"/>
<evidence type="ECO:0000313" key="2">
    <source>
        <dbReference type="Proteomes" id="UP000515163"/>
    </source>
</evidence>
<dbReference type="PANTHER" id="PTHR21223">
    <property type="entry name" value="CBY1-INTERACTING BAR DOMAIN-CONTAINING PROTEIN HOMOLOG"/>
    <property type="match status" value="1"/>
</dbReference>
<dbReference type="InParanoid" id="A0A6P8H7T8"/>
<name>A0A6P8H7T8_ACTTE</name>
<dbReference type="GO" id="GO:0060271">
    <property type="term" value="P:cilium assembly"/>
    <property type="evidence" value="ECO:0007669"/>
    <property type="project" value="TreeGrafter"/>
</dbReference>
<dbReference type="InterPro" id="IPR009602">
    <property type="entry name" value="CBAR/FAM92"/>
</dbReference>